<feature type="compositionally biased region" description="Low complexity" evidence="1">
    <location>
        <begin position="151"/>
        <end position="170"/>
    </location>
</feature>
<feature type="compositionally biased region" description="Low complexity" evidence="1">
    <location>
        <begin position="91"/>
        <end position="107"/>
    </location>
</feature>
<keyword evidence="2" id="KW-0812">Transmembrane</keyword>
<keyword evidence="2" id="KW-0472">Membrane</keyword>
<feature type="compositionally biased region" description="Polar residues" evidence="1">
    <location>
        <begin position="109"/>
        <end position="118"/>
    </location>
</feature>
<organism evidence="3 4">
    <name type="scientific">Neurospora intermedia</name>
    <dbReference type="NCBI Taxonomy" id="5142"/>
    <lineage>
        <taxon>Eukaryota</taxon>
        <taxon>Fungi</taxon>
        <taxon>Dikarya</taxon>
        <taxon>Ascomycota</taxon>
        <taxon>Pezizomycotina</taxon>
        <taxon>Sordariomycetes</taxon>
        <taxon>Sordariomycetidae</taxon>
        <taxon>Sordariales</taxon>
        <taxon>Sordariaceae</taxon>
        <taxon>Neurospora</taxon>
    </lineage>
</organism>
<feature type="compositionally biased region" description="Gly residues" evidence="1">
    <location>
        <begin position="138"/>
        <end position="150"/>
    </location>
</feature>
<gene>
    <name evidence="3" type="ORF">QR685DRAFT_143734</name>
</gene>
<comment type="caution">
    <text evidence="3">The sequence shown here is derived from an EMBL/GenBank/DDBJ whole genome shotgun (WGS) entry which is preliminary data.</text>
</comment>
<reference evidence="3 4" key="1">
    <citation type="submission" date="2023-09" db="EMBL/GenBank/DDBJ databases">
        <title>Multi-omics analysis of a traditional fermented food reveals byproduct-associated fungal strains for waste-to-food upcycling.</title>
        <authorList>
            <consortium name="Lawrence Berkeley National Laboratory"/>
            <person name="Rekdal V.M."/>
            <person name="Villalobos-Escobedo J.M."/>
            <person name="Rodriguez-Valeron N."/>
            <person name="Garcia M.O."/>
            <person name="Vasquez D.P."/>
            <person name="Damayanti I."/>
            <person name="Sorensen P.M."/>
            <person name="Baidoo E.E."/>
            <person name="De Carvalho A.C."/>
            <person name="Riley R."/>
            <person name="Lipzen A."/>
            <person name="He G."/>
            <person name="Yan M."/>
            <person name="Haridas S."/>
            <person name="Daum C."/>
            <person name="Yoshinaga Y."/>
            <person name="Ng V."/>
            <person name="Grigoriev I.V."/>
            <person name="Munk R."/>
            <person name="Nuraida L."/>
            <person name="Wijaya C.H."/>
            <person name="Morales P.-C."/>
            <person name="Keasling J.D."/>
        </authorList>
    </citation>
    <scope>NUCLEOTIDE SEQUENCE [LARGE SCALE GENOMIC DNA]</scope>
    <source>
        <strain evidence="3 4">FGSC 2613</strain>
    </source>
</reference>
<feature type="compositionally biased region" description="Polar residues" evidence="1">
    <location>
        <begin position="294"/>
        <end position="320"/>
    </location>
</feature>
<feature type="region of interest" description="Disordered" evidence="1">
    <location>
        <begin position="540"/>
        <end position="607"/>
    </location>
</feature>
<protein>
    <submittedName>
        <fullName evidence="3">Uncharacterized protein</fullName>
    </submittedName>
</protein>
<name>A0ABR3D0P1_NEUIN</name>
<feature type="compositionally biased region" description="Polar residues" evidence="1">
    <location>
        <begin position="249"/>
        <end position="259"/>
    </location>
</feature>
<dbReference type="EMBL" id="JAVLET010000018">
    <property type="protein sequence ID" value="KAL0465231.1"/>
    <property type="molecule type" value="Genomic_DNA"/>
</dbReference>
<evidence type="ECO:0000256" key="2">
    <source>
        <dbReference type="SAM" id="Phobius"/>
    </source>
</evidence>
<feature type="compositionally biased region" description="Polar residues" evidence="1">
    <location>
        <begin position="540"/>
        <end position="559"/>
    </location>
</feature>
<keyword evidence="2" id="KW-1133">Transmembrane helix</keyword>
<evidence type="ECO:0000256" key="1">
    <source>
        <dbReference type="SAM" id="MobiDB-lite"/>
    </source>
</evidence>
<feature type="region of interest" description="Disordered" evidence="1">
    <location>
        <begin position="411"/>
        <end position="518"/>
    </location>
</feature>
<feature type="region of interest" description="Disordered" evidence="1">
    <location>
        <begin position="30"/>
        <end position="199"/>
    </location>
</feature>
<feature type="transmembrane region" description="Helical" evidence="2">
    <location>
        <begin position="359"/>
        <end position="382"/>
    </location>
</feature>
<dbReference type="Proteomes" id="UP001451303">
    <property type="component" value="Unassembled WGS sequence"/>
</dbReference>
<feature type="compositionally biased region" description="Polar residues" evidence="1">
    <location>
        <begin position="341"/>
        <end position="356"/>
    </location>
</feature>
<feature type="region of interest" description="Disordered" evidence="1">
    <location>
        <begin position="224"/>
        <end position="259"/>
    </location>
</feature>
<evidence type="ECO:0000313" key="4">
    <source>
        <dbReference type="Proteomes" id="UP001451303"/>
    </source>
</evidence>
<feature type="region of interest" description="Disordered" evidence="1">
    <location>
        <begin position="288"/>
        <end position="356"/>
    </location>
</feature>
<keyword evidence="4" id="KW-1185">Reference proteome</keyword>
<feature type="compositionally biased region" description="Basic and acidic residues" evidence="1">
    <location>
        <begin position="598"/>
        <end position="607"/>
    </location>
</feature>
<sequence length="607" mass="61454">MDNQDGFHHGLEKRIIQEVFDKLLSPLCKAFPKAPGCPTPEEPVEAPPQSTTPTTTPATTPAPAATSPPAVVAPPPAATKTQPASPPVVTQPPVVVAPPATTAPAVVKPSSTSITPQPTKGAEQGSGSNPGTKSGEASGQGNGSGSGPGSNGADKGNAGNAGNDGSDSGKGATGSVGSDNDNNTTVPPPSVTSDTAAVQRTATSASFDGNAFFPGNVVLAAPMAAPSQSSESGGYTVGDGTSGDGDNWAQGSQPSATSYNSAIQHNGQAISTTLSTAWIATGTPTSIPAIESTIPGQASGSDDPSQGNPNLYPTPGSTHTPAGGGSTTGNSDSPAGGGSTTGNSDSPAGDSPDTSSTGLVSGIAGGVITIVVLFFVLFLLLYKYRRNARVQNFLIKYTPLKVAAYTKRDKKRSSMGKGLLLEDDEPTSPTMTEKGKNVNYGTILPAPVTQPNPTASRAPTKAIPPPGLHTAHGLRSPTPNENRHSMFERVSTSMSDYFPQPPSPTHSHHSRGNSVESLGGVSIASSGIFSASMLPPSTACSNSTASWALPPSTSHSQATQFQPLQPMPMPMRQSGLSTQMSSSSMAAPREGQAGPSNWRDRPDSWGF</sequence>
<accession>A0ABR3D0P1</accession>
<proteinExistence type="predicted"/>
<evidence type="ECO:0000313" key="3">
    <source>
        <dbReference type="EMBL" id="KAL0465231.1"/>
    </source>
</evidence>
<feature type="compositionally biased region" description="Low complexity" evidence="1">
    <location>
        <begin position="47"/>
        <end position="70"/>
    </location>
</feature>